<dbReference type="InterPro" id="IPR004294">
    <property type="entry name" value="Carotenoid_Oase"/>
</dbReference>
<protein>
    <recommendedName>
        <fullName evidence="6">carotenoid 9,10-dioxygenase</fullName>
        <ecNumber evidence="6">1.14.99.n4</ecNumber>
    </recommendedName>
</protein>
<feature type="compositionally biased region" description="Low complexity" evidence="9">
    <location>
        <begin position="1"/>
        <end position="17"/>
    </location>
</feature>
<name>A0AAD4XQF8_9MAGN</name>
<evidence type="ECO:0000256" key="1">
    <source>
        <dbReference type="ARBA" id="ARBA00006787"/>
    </source>
</evidence>
<evidence type="ECO:0000256" key="8">
    <source>
        <dbReference type="PIRSR" id="PIRSR604294-1"/>
    </source>
</evidence>
<evidence type="ECO:0000313" key="11">
    <source>
        <dbReference type="Proteomes" id="UP001202328"/>
    </source>
</evidence>
<keyword evidence="5 8" id="KW-0408">Iron</keyword>
<dbReference type="GO" id="GO:0046872">
    <property type="term" value="F:metal ion binding"/>
    <property type="evidence" value="ECO:0007669"/>
    <property type="project" value="UniProtKB-KW"/>
</dbReference>
<evidence type="ECO:0000256" key="7">
    <source>
        <dbReference type="ARBA" id="ARBA00048709"/>
    </source>
</evidence>
<dbReference type="GO" id="GO:0009570">
    <property type="term" value="C:chloroplast stroma"/>
    <property type="evidence" value="ECO:0007669"/>
    <property type="project" value="TreeGrafter"/>
</dbReference>
<comment type="cofactor">
    <cofactor evidence="8">
        <name>Fe(2+)</name>
        <dbReference type="ChEBI" id="CHEBI:29033"/>
    </cofactor>
    <text evidence="8">Binds 1 Fe(2+) ion per subunit.</text>
</comment>
<feature type="binding site" evidence="8">
    <location>
        <position position="267"/>
    </location>
    <ligand>
        <name>Fe cation</name>
        <dbReference type="ChEBI" id="CHEBI:24875"/>
        <note>catalytic</note>
    </ligand>
</feature>
<evidence type="ECO:0000256" key="5">
    <source>
        <dbReference type="ARBA" id="ARBA00023004"/>
    </source>
</evidence>
<dbReference type="EC" id="1.14.99.n4" evidence="6"/>
<proteinExistence type="inferred from homology"/>
<keyword evidence="4" id="KW-0560">Oxidoreductase</keyword>
<dbReference type="PANTHER" id="PTHR10543:SF89">
    <property type="entry name" value="CAROTENOID 9,10(9',10')-CLEAVAGE DIOXYGENASE 1"/>
    <property type="match status" value="1"/>
</dbReference>
<keyword evidence="11" id="KW-1185">Reference proteome</keyword>
<sequence length="491" mass="56146">MVRCGRSSPARSSNPPNHNQQSANAISIGGSKEGRILLVDPKPNKGNLIVKLMRDSEHPSQYLSGIFEPLQEETPPQPNLLVKEYLPEGLNGEFLMIHWYDGDGMVHGLRIKNGKATYVSRYVRTSRLKQEEYFGGAKFLKVLFGLFTGRMHFLRSIFKVLDISYGWGTSNFNLTYHNGELLALGENDKPYVLRILEDGDLETVGMLDYGKRLEHPFTAHPKIDPFTDVYLWESTHSTLYYTYRVISKDGFMHDPVPITLLEPTMMHDFAITENFTIFMDLPLKFRPKCKFSHLMQQRKLALVLFPKRWFELPSCFVFHTANALEDGDEVVLITCRLENTDSMSIAYSISNPFDYKSQLYELRFNMKNGLASQKKLSLSSVEFHRVNENHIGRKQRFVYTTIIGKQAGIIKFDLHAEPLLGRQNFEVGGNIEGIFNLERGKFCGDTVFVSLNVIDAKTMSPDPVAVVELPHVPFGFHFYFATEQLQAQTKF</sequence>
<feature type="region of interest" description="Disordered" evidence="9">
    <location>
        <begin position="1"/>
        <end position="26"/>
    </location>
</feature>
<feature type="binding site" evidence="8">
    <location>
        <position position="220"/>
    </location>
    <ligand>
        <name>Fe cation</name>
        <dbReference type="ChEBI" id="CHEBI:24875"/>
        <note>catalytic</note>
    </ligand>
</feature>
<dbReference type="Pfam" id="PF03055">
    <property type="entry name" value="RPE65"/>
    <property type="match status" value="1"/>
</dbReference>
<dbReference type="Proteomes" id="UP001202328">
    <property type="component" value="Unassembled WGS sequence"/>
</dbReference>
<keyword evidence="3" id="KW-0223">Dioxygenase</keyword>
<evidence type="ECO:0000256" key="6">
    <source>
        <dbReference type="ARBA" id="ARBA00039084"/>
    </source>
</evidence>
<gene>
    <name evidence="10" type="ORF">MKW98_004239</name>
</gene>
<comment type="similarity">
    <text evidence="1">Belongs to the carotenoid oxygenase family.</text>
</comment>
<evidence type="ECO:0000256" key="4">
    <source>
        <dbReference type="ARBA" id="ARBA00023002"/>
    </source>
</evidence>
<dbReference type="PANTHER" id="PTHR10543">
    <property type="entry name" value="BETA-CAROTENE DIOXYGENASE"/>
    <property type="match status" value="1"/>
</dbReference>
<comment type="catalytic activity">
    <reaction evidence="7">
        <text>all-trans-zeaxanthin + 2 O2 = 4,9-dimethyldodeca-2,4,6,8,10-pentaenedial + 2 (3R)-hydroxy-beta-ionone</text>
        <dbReference type="Rhea" id="RHEA:26393"/>
        <dbReference type="ChEBI" id="CHEBI:15379"/>
        <dbReference type="ChEBI" id="CHEBI:27547"/>
        <dbReference type="ChEBI" id="CHEBI:53171"/>
        <dbReference type="ChEBI" id="CHEBI:53173"/>
        <dbReference type="EC" id="1.14.99.n4"/>
    </reaction>
</comment>
<dbReference type="AlphaFoldDB" id="A0AAD4XQF8"/>
<dbReference type="GO" id="GO:0016121">
    <property type="term" value="P:carotene catabolic process"/>
    <property type="evidence" value="ECO:0007669"/>
    <property type="project" value="TreeGrafter"/>
</dbReference>
<evidence type="ECO:0000256" key="9">
    <source>
        <dbReference type="SAM" id="MobiDB-lite"/>
    </source>
</evidence>
<reference evidence="10" key="1">
    <citation type="submission" date="2022-04" db="EMBL/GenBank/DDBJ databases">
        <title>A functionally conserved STORR gene fusion in Papaver species that diverged 16.8 million years ago.</title>
        <authorList>
            <person name="Catania T."/>
        </authorList>
    </citation>
    <scope>NUCLEOTIDE SEQUENCE</scope>
    <source>
        <strain evidence="10">S-188037</strain>
    </source>
</reference>
<accession>A0AAD4XQF8</accession>
<feature type="binding site" evidence="8">
    <location>
        <position position="319"/>
    </location>
    <ligand>
        <name>Fe cation</name>
        <dbReference type="ChEBI" id="CHEBI:24875"/>
        <note>catalytic</note>
    </ligand>
</feature>
<evidence type="ECO:0000256" key="2">
    <source>
        <dbReference type="ARBA" id="ARBA00022723"/>
    </source>
</evidence>
<keyword evidence="2 8" id="KW-0479">Metal-binding</keyword>
<organism evidence="10 11">
    <name type="scientific">Papaver atlanticum</name>
    <dbReference type="NCBI Taxonomy" id="357466"/>
    <lineage>
        <taxon>Eukaryota</taxon>
        <taxon>Viridiplantae</taxon>
        <taxon>Streptophyta</taxon>
        <taxon>Embryophyta</taxon>
        <taxon>Tracheophyta</taxon>
        <taxon>Spermatophyta</taxon>
        <taxon>Magnoliopsida</taxon>
        <taxon>Ranunculales</taxon>
        <taxon>Papaveraceae</taxon>
        <taxon>Papaveroideae</taxon>
        <taxon>Papaver</taxon>
    </lineage>
</organism>
<evidence type="ECO:0000313" key="10">
    <source>
        <dbReference type="EMBL" id="KAI3943734.1"/>
    </source>
</evidence>
<dbReference type="GO" id="GO:0010436">
    <property type="term" value="F:carotenoid dioxygenase activity"/>
    <property type="evidence" value="ECO:0007669"/>
    <property type="project" value="TreeGrafter"/>
</dbReference>
<comment type="caution">
    <text evidence="10">The sequence shown here is derived from an EMBL/GenBank/DDBJ whole genome shotgun (WGS) entry which is preliminary data.</text>
</comment>
<evidence type="ECO:0000256" key="3">
    <source>
        <dbReference type="ARBA" id="ARBA00022964"/>
    </source>
</evidence>
<dbReference type="EMBL" id="JAJJMB010004170">
    <property type="protein sequence ID" value="KAI3943734.1"/>
    <property type="molecule type" value="Genomic_DNA"/>
</dbReference>